<dbReference type="PANTHER" id="PTHR11697">
    <property type="entry name" value="GENERAL TRANSCRIPTION FACTOR 2-RELATED ZINC FINGER PROTEIN"/>
    <property type="match status" value="1"/>
</dbReference>
<dbReference type="Proteomes" id="UP000694864">
    <property type="component" value="Chromosome 9"/>
</dbReference>
<evidence type="ECO:0000259" key="1">
    <source>
        <dbReference type="Pfam" id="PF14291"/>
    </source>
</evidence>
<dbReference type="InterPro" id="IPR012337">
    <property type="entry name" value="RNaseH-like_sf"/>
</dbReference>
<feature type="domain" description="DUF4371" evidence="1">
    <location>
        <begin position="1"/>
        <end position="67"/>
    </location>
</feature>
<gene>
    <name evidence="3" type="primary">LOC104715583</name>
</gene>
<accession>A0ABM1QFN7</accession>
<dbReference type="GeneID" id="104715583"/>
<reference evidence="2" key="1">
    <citation type="journal article" date="2014" name="Nat. Commun.">
        <title>The emerging biofuel crop Camelina sativa retains a highly undifferentiated hexaploid genome structure.</title>
        <authorList>
            <person name="Kagale S."/>
            <person name="Koh C."/>
            <person name="Nixon J."/>
            <person name="Bollina V."/>
            <person name="Clarke W.E."/>
            <person name="Tuteja R."/>
            <person name="Spillane C."/>
            <person name="Robinson S.J."/>
            <person name="Links M.G."/>
            <person name="Clarke C."/>
            <person name="Higgins E.E."/>
            <person name="Huebert T."/>
            <person name="Sharpe A.G."/>
            <person name="Parkin I.A."/>
        </authorList>
    </citation>
    <scope>NUCLEOTIDE SEQUENCE [LARGE SCALE GENOMIC DNA]</scope>
    <source>
        <strain evidence="2">cv. DH55</strain>
    </source>
</reference>
<reference evidence="3" key="2">
    <citation type="submission" date="2025-08" db="UniProtKB">
        <authorList>
            <consortium name="RefSeq"/>
        </authorList>
    </citation>
    <scope>IDENTIFICATION</scope>
    <source>
        <tissue evidence="3">Leaf</tissue>
    </source>
</reference>
<protein>
    <submittedName>
        <fullName evidence="3">Zinc finger MYM-type protein 1-like</fullName>
    </submittedName>
</protein>
<proteinExistence type="predicted"/>
<name>A0ABM1QFN7_CAMSA</name>
<evidence type="ECO:0000313" key="2">
    <source>
        <dbReference type="Proteomes" id="UP000694864"/>
    </source>
</evidence>
<sequence length="500" mass="57884">MAVVFRFVDKSGAVKERFIGVVHVKETSSASLKSAIDNLFAKYGLSLKRLRGQGYDGASNMKGEFNGLRALVVGENNAAYYVHCFAHQLQLVVVAIAKKHFEVGDFFDMISTLLNVVGASCKRQDMIRENYRRKVQEGISRGEINTVELFSTIIEVLEYIQNEGVEDSKKRQAYGLLKYFHTFDCVFYMQLMLLILGLTENLSMALQRKDQDILNAMSLVESTKGELQKLRDNGWDSLMNKVSSFCEKHNAEMLVMEDVFVDPRKPRRKTNITNLHHYKVNCFYTILDLQLQEFNDRFTEVNTDLLICMASLSPLDSFCEFDKEKLVKLVKFYPDDFSYGETLCLEQHLDIYIDNVRRDERFKNLKSLGDLSCLMVKTQKHLAHPLVYRLLKMVLTLPVATASVERCFEGIMSNDEKKERKSDFENSEDERRTRFRSLKKKEINASTKFKHSLKKERRKSDVRVSSVSIEDVRDVEELQAVDEFRQALVMEELLPHKHDD</sequence>
<keyword evidence="2" id="KW-1185">Reference proteome</keyword>
<dbReference type="SUPFAM" id="SSF53098">
    <property type="entry name" value="Ribonuclease H-like"/>
    <property type="match status" value="1"/>
</dbReference>
<dbReference type="InterPro" id="IPR055298">
    <property type="entry name" value="AtLOH3-like"/>
</dbReference>
<dbReference type="InterPro" id="IPR025398">
    <property type="entry name" value="DUF4371"/>
</dbReference>
<dbReference type="PANTHER" id="PTHR11697:SF230">
    <property type="entry name" value="ZINC FINGER, MYM DOMAIN CONTAINING 1"/>
    <property type="match status" value="1"/>
</dbReference>
<organism evidence="2 3">
    <name type="scientific">Camelina sativa</name>
    <name type="common">False flax</name>
    <name type="synonym">Myagrum sativum</name>
    <dbReference type="NCBI Taxonomy" id="90675"/>
    <lineage>
        <taxon>Eukaryota</taxon>
        <taxon>Viridiplantae</taxon>
        <taxon>Streptophyta</taxon>
        <taxon>Embryophyta</taxon>
        <taxon>Tracheophyta</taxon>
        <taxon>Spermatophyta</taxon>
        <taxon>Magnoliopsida</taxon>
        <taxon>eudicotyledons</taxon>
        <taxon>Gunneridae</taxon>
        <taxon>Pentapetalae</taxon>
        <taxon>rosids</taxon>
        <taxon>malvids</taxon>
        <taxon>Brassicales</taxon>
        <taxon>Brassicaceae</taxon>
        <taxon>Camelineae</taxon>
        <taxon>Camelina</taxon>
    </lineage>
</organism>
<dbReference type="Pfam" id="PF14291">
    <property type="entry name" value="DUF4371"/>
    <property type="match status" value="1"/>
</dbReference>
<evidence type="ECO:0000313" key="3">
    <source>
        <dbReference type="RefSeq" id="XP_019085575.1"/>
    </source>
</evidence>
<dbReference type="RefSeq" id="XP_019085575.1">
    <property type="nucleotide sequence ID" value="XM_019230030.1"/>
</dbReference>